<organism evidence="1 2">
    <name type="scientific">Juglans regia</name>
    <name type="common">English walnut</name>
    <dbReference type="NCBI Taxonomy" id="51240"/>
    <lineage>
        <taxon>Eukaryota</taxon>
        <taxon>Viridiplantae</taxon>
        <taxon>Streptophyta</taxon>
        <taxon>Embryophyta</taxon>
        <taxon>Tracheophyta</taxon>
        <taxon>Spermatophyta</taxon>
        <taxon>Magnoliopsida</taxon>
        <taxon>eudicotyledons</taxon>
        <taxon>Gunneridae</taxon>
        <taxon>Pentapetalae</taxon>
        <taxon>rosids</taxon>
        <taxon>fabids</taxon>
        <taxon>Fagales</taxon>
        <taxon>Juglandaceae</taxon>
        <taxon>Juglans</taxon>
    </lineage>
</organism>
<protein>
    <submittedName>
        <fullName evidence="2">Elastin-like</fullName>
    </submittedName>
</protein>
<reference evidence="2" key="1">
    <citation type="submission" date="2025-08" db="UniProtKB">
        <authorList>
            <consortium name="RefSeq"/>
        </authorList>
    </citation>
    <scope>IDENTIFICATION</scope>
    <source>
        <tissue evidence="2">Leaves</tissue>
    </source>
</reference>
<dbReference type="OrthoDB" id="1827659at2759"/>
<evidence type="ECO:0000313" key="2">
    <source>
        <dbReference type="RefSeq" id="XP_018851591.1"/>
    </source>
</evidence>
<accession>A0A2I4H627</accession>
<dbReference type="Proteomes" id="UP000235220">
    <property type="component" value="Chromosome 7"/>
</dbReference>
<keyword evidence="1" id="KW-1185">Reference proteome</keyword>
<proteinExistence type="predicted"/>
<sequence length="137" mass="14204">MEKTTKASLFLVLIFLMAFLNGSTEGRRNIYDHHADHVEPKKDDDDQVYKPQFFWGWGLGLLHWPFWGLIPGFAGGGLPGVGAGPSKGFPGFGFPGLGLPGFGIPGLGPLGGIIPGFGGKGDGDGPKADIGAGGKSP</sequence>
<gene>
    <name evidence="2" type="primary">LOC109013832</name>
</gene>
<name>A0A2I4H627_JUGRE</name>
<dbReference type="AlphaFoldDB" id="A0A2I4H627"/>
<dbReference type="GeneID" id="109013832"/>
<evidence type="ECO:0000313" key="1">
    <source>
        <dbReference type="Proteomes" id="UP000235220"/>
    </source>
</evidence>
<dbReference type="RefSeq" id="XP_018851591.1">
    <property type="nucleotide sequence ID" value="XM_018996046.1"/>
</dbReference>
<dbReference type="KEGG" id="jre:109013832"/>
<dbReference type="Gramene" id="Jr07_05120_p1">
    <property type="protein sequence ID" value="cds.Jr07_05120_p1"/>
    <property type="gene ID" value="Jr07_05120"/>
</dbReference>